<keyword evidence="3" id="KW-1185">Reference proteome</keyword>
<accession>A0A365U904</accession>
<dbReference type="PANTHER" id="PTHR39199:SF1">
    <property type="entry name" value="BLR5128 PROTEIN"/>
    <property type="match status" value="1"/>
</dbReference>
<dbReference type="AlphaFoldDB" id="A0A365U904"/>
<dbReference type="SUPFAM" id="SSF55021">
    <property type="entry name" value="ACT-like"/>
    <property type="match status" value="2"/>
</dbReference>
<dbReference type="InterPro" id="IPR018717">
    <property type="entry name" value="DUF2241"/>
</dbReference>
<dbReference type="Pfam" id="PF00583">
    <property type="entry name" value="Acetyltransf_1"/>
    <property type="match status" value="1"/>
</dbReference>
<dbReference type="InterPro" id="IPR027795">
    <property type="entry name" value="CASTOR_ACT_dom"/>
</dbReference>
<evidence type="ECO:0000313" key="2">
    <source>
        <dbReference type="EMBL" id="RBI85449.1"/>
    </source>
</evidence>
<dbReference type="InterPro" id="IPR000182">
    <property type="entry name" value="GNAT_dom"/>
</dbReference>
<protein>
    <recommendedName>
        <fullName evidence="1">N-acetyltransferase domain-containing protein</fullName>
    </recommendedName>
</protein>
<feature type="domain" description="N-acetyltransferase" evidence="1">
    <location>
        <begin position="142"/>
        <end position="301"/>
    </location>
</feature>
<dbReference type="Proteomes" id="UP000253370">
    <property type="component" value="Unassembled WGS sequence"/>
</dbReference>
<dbReference type="GO" id="GO:0016747">
    <property type="term" value="F:acyltransferase activity, transferring groups other than amino-acyl groups"/>
    <property type="evidence" value="ECO:0007669"/>
    <property type="project" value="InterPro"/>
</dbReference>
<dbReference type="CDD" id="cd04301">
    <property type="entry name" value="NAT_SF"/>
    <property type="match status" value="1"/>
</dbReference>
<dbReference type="Gene3D" id="3.30.2130.10">
    <property type="entry name" value="VC0802-like"/>
    <property type="match status" value="1"/>
</dbReference>
<dbReference type="EMBL" id="QNTQ01000006">
    <property type="protein sequence ID" value="RBI85449.1"/>
    <property type="molecule type" value="Genomic_DNA"/>
</dbReference>
<dbReference type="SUPFAM" id="SSF55729">
    <property type="entry name" value="Acyl-CoA N-acyltransferases (Nat)"/>
    <property type="match status" value="1"/>
</dbReference>
<dbReference type="InterPro" id="IPR045865">
    <property type="entry name" value="ACT-like_dom_sf"/>
</dbReference>
<organism evidence="2 3">
    <name type="scientific">Rhodosalinus halophilus</name>
    <dbReference type="NCBI Taxonomy" id="2259333"/>
    <lineage>
        <taxon>Bacteria</taxon>
        <taxon>Pseudomonadati</taxon>
        <taxon>Pseudomonadota</taxon>
        <taxon>Alphaproteobacteria</taxon>
        <taxon>Rhodobacterales</taxon>
        <taxon>Paracoccaceae</taxon>
        <taxon>Rhodosalinus</taxon>
    </lineage>
</organism>
<dbReference type="PANTHER" id="PTHR39199">
    <property type="entry name" value="BLR5128 PROTEIN"/>
    <property type="match status" value="1"/>
</dbReference>
<proteinExistence type="predicted"/>
<gene>
    <name evidence="2" type="ORF">DRV85_06810</name>
</gene>
<dbReference type="Pfam" id="PF10000">
    <property type="entry name" value="ACT_3"/>
    <property type="match status" value="1"/>
</dbReference>
<name>A0A365U904_9RHOB</name>
<dbReference type="InterPro" id="IPR016181">
    <property type="entry name" value="Acyl_CoA_acyltransferase"/>
</dbReference>
<reference evidence="2 3" key="1">
    <citation type="submission" date="2018-07" db="EMBL/GenBank/DDBJ databases">
        <title>Rhodosalinus sp. strain E84T genomic sequence and assembly.</title>
        <authorList>
            <person name="Liu Z.-W."/>
            <person name="Lu D.-C."/>
        </authorList>
    </citation>
    <scope>NUCLEOTIDE SEQUENCE [LARGE SCALE GENOMIC DNA]</scope>
    <source>
        <strain evidence="2 3">E84</strain>
    </source>
</reference>
<dbReference type="Gene3D" id="3.40.630.30">
    <property type="match status" value="1"/>
</dbReference>
<comment type="caution">
    <text evidence="2">The sequence shown here is derived from an EMBL/GenBank/DDBJ whole genome shotgun (WGS) entry which is preliminary data.</text>
</comment>
<evidence type="ECO:0000313" key="3">
    <source>
        <dbReference type="Proteomes" id="UP000253370"/>
    </source>
</evidence>
<dbReference type="Pfam" id="PF13840">
    <property type="entry name" value="ACT_7"/>
    <property type="match status" value="1"/>
</dbReference>
<dbReference type="PROSITE" id="PS51186">
    <property type="entry name" value="GNAT"/>
    <property type="match status" value="1"/>
</dbReference>
<sequence length="301" mass="31073">MGGPVRDTAAMIAGMAPVLRRGRFVFAETEDAALLARAFAVVREEEGTTAILPEEVAAAAGLDTGLSMACITLTVHSALDGVGLTAAVSQALAAAGIPCNVVAGVQHDHLFVPAERAEAALARLRGLSAPEAPPLPDPVPEVTIRPATPADDDAIWAILKPAIEAGDSFTADPRGGRAGAFAYWRPPGASNFVAEVGGQTLGTSYLKPNHAGGGAHVANAGYCTAPEARGQGVARALLAHSLHEARARGFTAMQFNFVVETNTRAIDTWARAGFAVVGRLPGAFRHPTEGRVDALVMHRAL</sequence>
<evidence type="ECO:0000259" key="1">
    <source>
        <dbReference type="PROSITE" id="PS51186"/>
    </source>
</evidence>